<dbReference type="Proteomes" id="UP000799757">
    <property type="component" value="Unassembled WGS sequence"/>
</dbReference>
<evidence type="ECO:0000313" key="2">
    <source>
        <dbReference type="Proteomes" id="UP000799757"/>
    </source>
</evidence>
<accession>A0A6A6WQG4</accession>
<dbReference type="EMBL" id="MU002486">
    <property type="protein sequence ID" value="KAF2786342.1"/>
    <property type="molecule type" value="Genomic_DNA"/>
</dbReference>
<gene>
    <name evidence="1" type="ORF">K505DRAFT_260102</name>
</gene>
<dbReference type="OrthoDB" id="5598844at2759"/>
<keyword evidence="2" id="KW-1185">Reference proteome</keyword>
<dbReference type="AlphaFoldDB" id="A0A6A6WQG4"/>
<dbReference type="Pfam" id="PF08624">
    <property type="entry name" value="CRC_subunit"/>
    <property type="match status" value="1"/>
</dbReference>
<reference evidence="1" key="1">
    <citation type="journal article" date="2020" name="Stud. Mycol.">
        <title>101 Dothideomycetes genomes: a test case for predicting lifestyles and emergence of pathogens.</title>
        <authorList>
            <person name="Haridas S."/>
            <person name="Albert R."/>
            <person name="Binder M."/>
            <person name="Bloem J."/>
            <person name="Labutti K."/>
            <person name="Salamov A."/>
            <person name="Andreopoulos B."/>
            <person name="Baker S."/>
            <person name="Barry K."/>
            <person name="Bills G."/>
            <person name="Bluhm B."/>
            <person name="Cannon C."/>
            <person name="Castanera R."/>
            <person name="Culley D."/>
            <person name="Daum C."/>
            <person name="Ezra D."/>
            <person name="Gonzalez J."/>
            <person name="Henrissat B."/>
            <person name="Kuo A."/>
            <person name="Liang C."/>
            <person name="Lipzen A."/>
            <person name="Lutzoni F."/>
            <person name="Magnuson J."/>
            <person name="Mondo S."/>
            <person name="Nolan M."/>
            <person name="Ohm R."/>
            <person name="Pangilinan J."/>
            <person name="Park H.-J."/>
            <person name="Ramirez L."/>
            <person name="Alfaro M."/>
            <person name="Sun H."/>
            <person name="Tritt A."/>
            <person name="Yoshinaga Y."/>
            <person name="Zwiers L.-H."/>
            <person name="Turgeon B."/>
            <person name="Goodwin S."/>
            <person name="Spatafora J."/>
            <person name="Crous P."/>
            <person name="Grigoriev I."/>
        </authorList>
    </citation>
    <scope>NUCLEOTIDE SEQUENCE</scope>
    <source>
        <strain evidence="1">CBS 109.77</strain>
    </source>
</reference>
<organism evidence="1 2">
    <name type="scientific">Melanomma pulvis-pyrius CBS 109.77</name>
    <dbReference type="NCBI Taxonomy" id="1314802"/>
    <lineage>
        <taxon>Eukaryota</taxon>
        <taxon>Fungi</taxon>
        <taxon>Dikarya</taxon>
        <taxon>Ascomycota</taxon>
        <taxon>Pezizomycotina</taxon>
        <taxon>Dothideomycetes</taxon>
        <taxon>Pleosporomycetidae</taxon>
        <taxon>Pleosporales</taxon>
        <taxon>Melanommataceae</taxon>
        <taxon>Melanomma</taxon>
    </lineage>
</organism>
<protein>
    <submittedName>
        <fullName evidence="1">Uncharacterized protein</fullName>
    </submittedName>
</protein>
<sequence>MPQKIDEEGEKKVSTSGHLLGGREYRINTYRLRHKGAKLFMLAAECANVLGYRESSLLFIENPSLYQVFCIPDELIDMEIPNSDQSTLISVVSARSMFRQFGSLIIVDGQKIRDDYWVAKVGEQGSIE</sequence>
<name>A0A6A6WQG4_9PLEO</name>
<proteinExistence type="predicted"/>
<evidence type="ECO:0000313" key="1">
    <source>
        <dbReference type="EMBL" id="KAF2786342.1"/>
    </source>
</evidence>
<dbReference type="InterPro" id="IPR013933">
    <property type="entry name" value="CRC_Rsc7/Swp82"/>
</dbReference>